<feature type="chain" id="PRO_5023929557" description="HYR domain-containing protein" evidence="5">
    <location>
        <begin position="23"/>
        <end position="1029"/>
    </location>
</feature>
<name>A0A5J4FYD6_9FLAO</name>
<reference evidence="8 9" key="1">
    <citation type="submission" date="2019-08" db="EMBL/GenBank/DDBJ databases">
        <title>Ulvibacter marinistellae sp. nov., isolated from a starfish, Patiria pectinifera.</title>
        <authorList>
            <person name="Kawano K."/>
            <person name="Ushijima N."/>
            <person name="Kihara M."/>
            <person name="Itoh H."/>
        </authorList>
    </citation>
    <scope>NUCLEOTIDE SEQUENCE [LARGE SCALE GENOMIC DNA]</scope>
    <source>
        <strain evidence="8 9">KK4</strain>
    </source>
</reference>
<evidence type="ECO:0000313" key="9">
    <source>
        <dbReference type="Proteomes" id="UP000326994"/>
    </source>
</evidence>
<evidence type="ECO:0008006" key="10">
    <source>
        <dbReference type="Google" id="ProtNLM"/>
    </source>
</evidence>
<comment type="caution">
    <text evidence="8">The sequence shown here is derived from an EMBL/GenBank/DDBJ whole genome shotgun (WGS) entry which is preliminary data.</text>
</comment>
<dbReference type="Proteomes" id="UP000326994">
    <property type="component" value="Unassembled WGS sequence"/>
</dbReference>
<keyword evidence="9" id="KW-1185">Reference proteome</keyword>
<keyword evidence="3" id="KW-0677">Repeat</keyword>
<evidence type="ECO:0000256" key="2">
    <source>
        <dbReference type="ARBA" id="ARBA00022729"/>
    </source>
</evidence>
<dbReference type="EMBL" id="BKCF01000007">
    <property type="protein sequence ID" value="GEQ87270.1"/>
    <property type="molecule type" value="Genomic_DNA"/>
</dbReference>
<dbReference type="PROSITE" id="PS50825">
    <property type="entry name" value="HYR"/>
    <property type="match status" value="2"/>
</dbReference>
<dbReference type="AlphaFoldDB" id="A0A5J4FYD6"/>
<evidence type="ECO:0000256" key="5">
    <source>
        <dbReference type="SAM" id="SignalP"/>
    </source>
</evidence>
<accession>A0A5J4FYD6</accession>
<dbReference type="InterPro" id="IPR003410">
    <property type="entry name" value="HYR_dom"/>
</dbReference>
<gene>
    <name evidence="8" type="ORF">ULMS_27780</name>
</gene>
<dbReference type="PROSITE" id="PS51829">
    <property type="entry name" value="P_HOMO_B"/>
    <property type="match status" value="1"/>
</dbReference>
<dbReference type="InterPro" id="IPR013783">
    <property type="entry name" value="Ig-like_fold"/>
</dbReference>
<evidence type="ECO:0000256" key="4">
    <source>
        <dbReference type="ARBA" id="ARBA00022801"/>
    </source>
</evidence>
<dbReference type="PANTHER" id="PTHR24273">
    <property type="entry name" value="FI04643P-RELATED"/>
    <property type="match status" value="1"/>
</dbReference>
<dbReference type="Pfam" id="PF01483">
    <property type="entry name" value="P_proprotein"/>
    <property type="match status" value="1"/>
</dbReference>
<dbReference type="Gene3D" id="2.60.40.10">
    <property type="entry name" value="Immunoglobulins"/>
    <property type="match status" value="1"/>
</dbReference>
<feature type="signal peptide" evidence="5">
    <location>
        <begin position="1"/>
        <end position="22"/>
    </location>
</feature>
<dbReference type="SUPFAM" id="SSF49785">
    <property type="entry name" value="Galactose-binding domain-like"/>
    <property type="match status" value="1"/>
</dbReference>
<dbReference type="RefSeq" id="WP_151895189.1">
    <property type="nucleotide sequence ID" value="NZ_BKCF01000007.1"/>
</dbReference>
<feature type="domain" description="HYR" evidence="6">
    <location>
        <begin position="190"/>
        <end position="275"/>
    </location>
</feature>
<dbReference type="Gene3D" id="2.60.120.260">
    <property type="entry name" value="Galactose-binding domain-like"/>
    <property type="match status" value="1"/>
</dbReference>
<dbReference type="Pfam" id="PF18962">
    <property type="entry name" value="Por_Secre_tail"/>
    <property type="match status" value="1"/>
</dbReference>
<evidence type="ECO:0000313" key="8">
    <source>
        <dbReference type="EMBL" id="GEQ87270.1"/>
    </source>
</evidence>
<dbReference type="InterPro" id="IPR008979">
    <property type="entry name" value="Galactose-bd-like_sf"/>
</dbReference>
<dbReference type="PANTHER" id="PTHR24273:SF32">
    <property type="entry name" value="HYALIN"/>
    <property type="match status" value="1"/>
</dbReference>
<evidence type="ECO:0000256" key="3">
    <source>
        <dbReference type="ARBA" id="ARBA00022737"/>
    </source>
</evidence>
<dbReference type="OrthoDB" id="9805017at2"/>
<feature type="domain" description="P/Homo B" evidence="7">
    <location>
        <begin position="20"/>
        <end position="197"/>
    </location>
</feature>
<proteinExistence type="predicted"/>
<dbReference type="InterPro" id="IPR026444">
    <property type="entry name" value="Secre_tail"/>
</dbReference>
<protein>
    <recommendedName>
        <fullName evidence="10">HYR domain-containing protein</fullName>
    </recommendedName>
</protein>
<dbReference type="InterPro" id="IPR002884">
    <property type="entry name" value="P_dom"/>
</dbReference>
<evidence type="ECO:0000256" key="1">
    <source>
        <dbReference type="ARBA" id="ARBA00022670"/>
    </source>
</evidence>
<sequence>MKKITFILIALMVTTFCWTISAQTYSGAGTPVALGPNSGDVGSSAATVPLTGVVGPGSGEFTLDNITLSLTHSFAGDMEIVLVSPAGTRVALCTDNGSFNGTDTNPTSLVFNDASANDVTGWDGGAPMVDYRAEGGANIFNVGFGDGPGVDMNTEFAGETVTGDWVLEINDDAGGDGGSLFSYEITFAAPPVGSPPVINCPMGGMANTDAGVCGAVVNFTAAVAIDPEDGAIATTQTMGPASGTVFPVGDTTIEFSATDSDGNTVTCETTYTVMDMEAPMAMCQDVTLELDLMGVATITAADIDAGSSDNCAVASVVASQTTFGCGDLGANMVTLTVTDDSGNESTCMATVTITDTTAPVITCIGQPGLVSVLEDFEGATIPTGWTTVIESGGPADWIFGTGDMPIGADFPTNAAIFDDDGAGSAQVGEATLFSPIYDLTGVASASISFDYALQDFAGGGEIFAEVWDGSAWQVILTETEDQDPINSGVIDVLAFANDAFQFRFRYDDNDTFAWGAGLDNFMLTYDSPAAPLVLDLDAMGMATIDPSDLLLSVEDACSVTIEAGGNTGGGIPAELNVGLAGGNGLNPGGNFFDINVLNDVSFQSFDMNLDAGSGNVEVYFKTGTWVGFESDPAAWTLVATTAVTSAGENLPSPLNLDLDIDVAAGETVAFYVATLDLGINYTNGPAGSMVGDILVSDTNIEHLQGGGKTSLAAGTLFSPRNFNGIVRYETPDPTSGLVFTCDDLGSNSVDVTVTDASGNVSMCTATVIVRDVTAPELVCMDATIELGADGTVTLDPMTLIDMGATVEACGIMSAAADITEFDCDDIGTPVMVTLFVNDAGGNLASCSAMVTVVDMLGPVITCPADITVDPGAGNVNYEVPDYFATGEATAVDNCTDPVTITSQDPAAGSFLPDGTYPITLTGTDEYGNEGTCTFMLTVESVLGANDNILADGISLYPNPANNVVTIQNSSTQVLENAIVHDINGRVVMNVNLKGAQGDQTIDVSALSAGVYTVQLTSNVASVVKRLIKK</sequence>
<organism evidence="8 9">
    <name type="scientific">Patiriisocius marinistellae</name>
    <dbReference type="NCBI Taxonomy" id="2494560"/>
    <lineage>
        <taxon>Bacteria</taxon>
        <taxon>Pseudomonadati</taxon>
        <taxon>Bacteroidota</taxon>
        <taxon>Flavobacteriia</taxon>
        <taxon>Flavobacteriales</taxon>
        <taxon>Flavobacteriaceae</taxon>
        <taxon>Patiriisocius</taxon>
    </lineage>
</organism>
<evidence type="ECO:0000259" key="6">
    <source>
        <dbReference type="PROSITE" id="PS50825"/>
    </source>
</evidence>
<evidence type="ECO:0000259" key="7">
    <source>
        <dbReference type="PROSITE" id="PS51829"/>
    </source>
</evidence>
<keyword evidence="1" id="KW-0645">Protease</keyword>
<dbReference type="Pfam" id="PF02494">
    <property type="entry name" value="HYR"/>
    <property type="match status" value="2"/>
</dbReference>
<dbReference type="NCBIfam" id="TIGR04183">
    <property type="entry name" value="Por_Secre_tail"/>
    <property type="match status" value="1"/>
</dbReference>
<dbReference type="GO" id="GO:0006508">
    <property type="term" value="P:proteolysis"/>
    <property type="evidence" value="ECO:0007669"/>
    <property type="project" value="UniProtKB-KW"/>
</dbReference>
<feature type="domain" description="HYR" evidence="6">
    <location>
        <begin position="853"/>
        <end position="940"/>
    </location>
</feature>
<dbReference type="GO" id="GO:0004252">
    <property type="term" value="F:serine-type endopeptidase activity"/>
    <property type="evidence" value="ECO:0007669"/>
    <property type="project" value="InterPro"/>
</dbReference>
<keyword evidence="2 5" id="KW-0732">Signal</keyword>
<keyword evidence="4" id="KW-0378">Hydrolase</keyword>